<feature type="domain" description="Acyl-CoA dehydrogenase/oxidase C-terminal" evidence="29">
    <location>
        <begin position="350"/>
        <end position="497"/>
    </location>
</feature>
<evidence type="ECO:0000256" key="11">
    <source>
        <dbReference type="ARBA" id="ARBA00022990"/>
    </source>
</evidence>
<comment type="subunit">
    <text evidence="5">Homotetramer.</text>
</comment>
<evidence type="ECO:0000256" key="18">
    <source>
        <dbReference type="ARBA" id="ARBA00041537"/>
    </source>
</evidence>
<reference evidence="33" key="1">
    <citation type="submission" date="2025-08" db="UniProtKB">
        <authorList>
            <consortium name="RefSeq"/>
        </authorList>
    </citation>
    <scope>IDENTIFICATION</scope>
</reference>
<comment type="pathway">
    <text evidence="15">Amino-acid degradation; L-isoleucine degradation.</text>
</comment>
<accession>A0A8B7ZQ36</accession>
<evidence type="ECO:0000256" key="27">
    <source>
        <dbReference type="RuleBase" id="RU362125"/>
    </source>
</evidence>
<keyword evidence="32" id="KW-1185">Reference proteome</keyword>
<evidence type="ECO:0000256" key="19">
    <source>
        <dbReference type="ARBA" id="ARBA00042821"/>
    </source>
</evidence>
<evidence type="ECO:0000256" key="6">
    <source>
        <dbReference type="ARBA" id="ARBA00022553"/>
    </source>
</evidence>
<dbReference type="FunFam" id="2.40.110.10:FF:000001">
    <property type="entry name" value="Acyl-CoA dehydrogenase, mitochondrial"/>
    <property type="match status" value="1"/>
</dbReference>
<comment type="subcellular location">
    <subcellularLocation>
        <location evidence="2">Mitochondrion matrix</location>
    </subcellularLocation>
</comment>
<dbReference type="Pfam" id="PF02770">
    <property type="entry name" value="Acyl-CoA_dh_M"/>
    <property type="match status" value="1"/>
</dbReference>
<dbReference type="GO" id="GO:0005759">
    <property type="term" value="C:mitochondrial matrix"/>
    <property type="evidence" value="ECO:0007669"/>
    <property type="project" value="UniProtKB-SubCell"/>
</dbReference>
<evidence type="ECO:0000256" key="4">
    <source>
        <dbReference type="ARBA" id="ARBA00009347"/>
    </source>
</evidence>
<dbReference type="FunFam" id="1.10.540.10:FF:000012">
    <property type="entry name" value="Acyl-CoA dehydrogenase short/branched chain"/>
    <property type="match status" value="1"/>
</dbReference>
<dbReference type="CDD" id="cd01158">
    <property type="entry name" value="SCAD_SBCAD"/>
    <property type="match status" value="1"/>
</dbReference>
<dbReference type="AlphaFoldDB" id="A0A8B7ZQ36"/>
<dbReference type="GO" id="GO:0046395">
    <property type="term" value="P:carboxylic acid catabolic process"/>
    <property type="evidence" value="ECO:0007669"/>
    <property type="project" value="UniProtKB-ARBA"/>
</dbReference>
<dbReference type="InterPro" id="IPR009100">
    <property type="entry name" value="AcylCoA_DH/oxidase_NM_dom_sf"/>
</dbReference>
<keyword evidence="8 27" id="KW-0274">FAD</keyword>
<dbReference type="Proteomes" id="UP000694845">
    <property type="component" value="Unplaced"/>
</dbReference>
<organism evidence="32 33">
    <name type="scientific">Acanthaster planci</name>
    <name type="common">Crown-of-thorns starfish</name>
    <dbReference type="NCBI Taxonomy" id="133434"/>
    <lineage>
        <taxon>Eukaryota</taxon>
        <taxon>Metazoa</taxon>
        <taxon>Echinodermata</taxon>
        <taxon>Eleutherozoa</taxon>
        <taxon>Asterozoa</taxon>
        <taxon>Asteroidea</taxon>
        <taxon>Valvatacea</taxon>
        <taxon>Valvatida</taxon>
        <taxon>Acanthasteridae</taxon>
        <taxon>Acanthaster</taxon>
    </lineage>
</organism>
<dbReference type="KEGG" id="aplc:110988182"/>
<comment type="similarity">
    <text evidence="4 27">Belongs to the acyl-CoA dehydrogenase family.</text>
</comment>
<keyword evidence="14" id="KW-0496">Mitochondrion</keyword>
<comment type="catalytic activity">
    <reaction evidence="24">
        <text>hexanoyl-CoA + oxidized [electron-transfer flavoprotein] + H(+) = (2E)-hexenoyl-CoA + reduced [electron-transfer flavoprotein]</text>
        <dbReference type="Rhea" id="RHEA:43464"/>
        <dbReference type="Rhea" id="RHEA-COMP:10685"/>
        <dbReference type="Rhea" id="RHEA-COMP:10686"/>
        <dbReference type="ChEBI" id="CHEBI:15378"/>
        <dbReference type="ChEBI" id="CHEBI:57692"/>
        <dbReference type="ChEBI" id="CHEBI:58307"/>
        <dbReference type="ChEBI" id="CHEBI:62077"/>
        <dbReference type="ChEBI" id="CHEBI:62620"/>
    </reaction>
    <physiologicalReaction direction="left-to-right" evidence="24">
        <dbReference type="Rhea" id="RHEA:43465"/>
    </physiologicalReaction>
</comment>
<evidence type="ECO:0000256" key="10">
    <source>
        <dbReference type="ARBA" id="ARBA00022946"/>
    </source>
</evidence>
<protein>
    <recommendedName>
        <fullName evidence="17">Short/branched chain specific acyl-CoA dehydrogenase, mitochondrial</fullName>
        <ecNumber evidence="16">1.3.8.5</ecNumber>
    </recommendedName>
    <alternativeName>
        <fullName evidence="19">2-methyl branched chain acyl-CoA dehydrogenase</fullName>
    </alternativeName>
    <alternativeName>
        <fullName evidence="18">2-methylbutyryl-coenzyme A dehydrogenase</fullName>
    </alternativeName>
</protein>
<comment type="catalytic activity">
    <reaction evidence="26">
        <text>2-methylpropanoyl-CoA + oxidized [electron-transfer flavoprotein] + H(+) = 2-methylpropenoyl-CoA + reduced [electron-transfer flavoprotein]</text>
        <dbReference type="Rhea" id="RHEA:44180"/>
        <dbReference type="Rhea" id="RHEA-COMP:10685"/>
        <dbReference type="Rhea" id="RHEA-COMP:10686"/>
        <dbReference type="ChEBI" id="CHEBI:15378"/>
        <dbReference type="ChEBI" id="CHEBI:57338"/>
        <dbReference type="ChEBI" id="CHEBI:57692"/>
        <dbReference type="ChEBI" id="CHEBI:58307"/>
        <dbReference type="ChEBI" id="CHEBI:62500"/>
    </reaction>
    <physiologicalReaction direction="left-to-right" evidence="26">
        <dbReference type="Rhea" id="RHEA:44181"/>
    </physiologicalReaction>
</comment>
<comment type="pathway">
    <text evidence="3">Lipid metabolism; mitochondrial fatty acid beta-oxidation.</text>
</comment>
<evidence type="ECO:0000256" key="23">
    <source>
        <dbReference type="ARBA" id="ARBA00049096"/>
    </source>
</evidence>
<dbReference type="InterPro" id="IPR037069">
    <property type="entry name" value="AcylCoA_DH/ox_N_sf"/>
</dbReference>
<evidence type="ECO:0000256" key="22">
    <source>
        <dbReference type="ARBA" id="ARBA00048592"/>
    </source>
</evidence>
<comment type="catalytic activity">
    <reaction evidence="23">
        <text>butanoyl-CoA + oxidized [electron-transfer flavoprotein] + H(+) = (2E)-butenoyl-CoA + reduced [electron-transfer flavoprotein]</text>
        <dbReference type="Rhea" id="RHEA:24004"/>
        <dbReference type="Rhea" id="RHEA-COMP:10685"/>
        <dbReference type="Rhea" id="RHEA-COMP:10686"/>
        <dbReference type="ChEBI" id="CHEBI:15378"/>
        <dbReference type="ChEBI" id="CHEBI:57332"/>
        <dbReference type="ChEBI" id="CHEBI:57371"/>
        <dbReference type="ChEBI" id="CHEBI:57692"/>
        <dbReference type="ChEBI" id="CHEBI:58307"/>
    </reaction>
    <physiologicalReaction direction="left-to-right" evidence="23">
        <dbReference type="Rhea" id="RHEA:24005"/>
    </physiologicalReaction>
</comment>
<keyword evidence="13" id="KW-0443">Lipid metabolism</keyword>
<evidence type="ECO:0000256" key="3">
    <source>
        <dbReference type="ARBA" id="ARBA00005198"/>
    </source>
</evidence>
<dbReference type="Gene3D" id="1.20.140.10">
    <property type="entry name" value="Butyryl-CoA Dehydrogenase, subunit A, domain 3"/>
    <property type="match status" value="1"/>
</dbReference>
<proteinExistence type="inferred from homology"/>
<name>A0A8B7ZQ36_ACAPL</name>
<keyword evidence="11" id="KW-0007">Acetylation</keyword>
<evidence type="ECO:0000256" key="5">
    <source>
        <dbReference type="ARBA" id="ARBA00011881"/>
    </source>
</evidence>
<feature type="domain" description="Acyl-CoA dehydrogenase/oxidase N-terminal" evidence="31">
    <location>
        <begin position="128"/>
        <end position="238"/>
    </location>
</feature>
<evidence type="ECO:0000256" key="12">
    <source>
        <dbReference type="ARBA" id="ARBA00023002"/>
    </source>
</evidence>
<dbReference type="PROSITE" id="PS00073">
    <property type="entry name" value="ACYL_COA_DH_2"/>
    <property type="match status" value="1"/>
</dbReference>
<keyword evidence="12 27" id="KW-0560">Oxidoreductase</keyword>
<keyword evidence="10" id="KW-0809">Transit peptide</keyword>
<dbReference type="SUPFAM" id="SSF56645">
    <property type="entry name" value="Acyl-CoA dehydrogenase NM domain-like"/>
    <property type="match status" value="1"/>
</dbReference>
<comment type="catalytic activity">
    <reaction evidence="21">
        <text>valproyl-CoA + oxidized [electron-transfer flavoprotein] + H(+) = (2E)-2-propylpent-2-enoyl-CoA + reduced [electron-transfer flavoprotein]</text>
        <dbReference type="Rhea" id="RHEA:65344"/>
        <dbReference type="Rhea" id="RHEA-COMP:10685"/>
        <dbReference type="Rhea" id="RHEA-COMP:10686"/>
        <dbReference type="ChEBI" id="CHEBI:15378"/>
        <dbReference type="ChEBI" id="CHEBI:57692"/>
        <dbReference type="ChEBI" id="CHEBI:58307"/>
        <dbReference type="ChEBI" id="CHEBI:156457"/>
        <dbReference type="ChEBI" id="CHEBI:156458"/>
    </reaction>
    <physiologicalReaction direction="left-to-right" evidence="21">
        <dbReference type="Rhea" id="RHEA:65345"/>
    </physiologicalReaction>
</comment>
<dbReference type="GeneID" id="110988182"/>
<evidence type="ECO:0000256" key="24">
    <source>
        <dbReference type="ARBA" id="ARBA00049192"/>
    </source>
</evidence>
<dbReference type="RefSeq" id="XP_022107172.1">
    <property type="nucleotide sequence ID" value="XM_022251480.1"/>
</dbReference>
<dbReference type="Pfam" id="PF02771">
    <property type="entry name" value="Acyl-CoA_dh_N"/>
    <property type="match status" value="1"/>
</dbReference>
<dbReference type="InterPro" id="IPR009075">
    <property type="entry name" value="AcylCo_DH/oxidase_C"/>
</dbReference>
<dbReference type="EC" id="1.3.8.5" evidence="16"/>
<dbReference type="InterPro" id="IPR013786">
    <property type="entry name" value="AcylCoA_DH/ox_N"/>
</dbReference>
<dbReference type="Gene3D" id="2.40.110.10">
    <property type="entry name" value="Butyryl-CoA Dehydrogenase, subunit A, domain 2"/>
    <property type="match status" value="1"/>
</dbReference>
<keyword evidence="6" id="KW-0597">Phosphoprotein</keyword>
<evidence type="ECO:0000256" key="26">
    <source>
        <dbReference type="ARBA" id="ARBA00051903"/>
    </source>
</evidence>
<evidence type="ECO:0000256" key="13">
    <source>
        <dbReference type="ARBA" id="ARBA00023098"/>
    </source>
</evidence>
<feature type="region of interest" description="Disordered" evidence="28">
    <location>
        <begin position="102"/>
        <end position="123"/>
    </location>
</feature>
<dbReference type="InterPro" id="IPR036250">
    <property type="entry name" value="AcylCo_DH-like_C"/>
</dbReference>
<sequence>MYLQMQRNNVRTRLKQRPAVIERDISPMAIKSTLQELCSLSHKPGSDTACLKGLYTIMAARLLNRAWQLSQIGKSPCLKDFLTSRSTCHQIRSINTPLARTRSTVTDPNQRPVPGGSQARRLPGNQLSEDELMMKEMVAKFAKEQISPLVREMDEKGETDMGIIQALFDNGLMGTEIPEVYGGPAASFFQSNIIIEELAKVDASIAVCNDVHNTLVTTLILQHGTEEQKRKYFPRLMTDTVGSFCLSEANAGSDAFALESKAIQDGDFYFISGSKMWITSAAFAGVFLVMANVDLSAGYRGITTFIVDRDTEGLTVGKKEDKLGLRASPTCEVHFDNVRVHKSQILGQIGHGYKYAISMLNEGRIGIAAQMVGLAQGALDNTIPYLMERKQFKQPLWDFQAVQHQVAHLSTQVEVARIMTYNAARMKDAGLPIVKEAAMAKYFSSEVATLVTSRCVELMGGVGFTKDYPIEKYYRDCKAGCIYEGASNIQLNTIAKCLQAELATGN</sequence>
<keyword evidence="9" id="KW-0276">Fatty acid metabolism</keyword>
<dbReference type="Gene3D" id="1.10.540.10">
    <property type="entry name" value="Acyl-CoA dehydrogenase/oxidase, N-terminal domain"/>
    <property type="match status" value="1"/>
</dbReference>
<dbReference type="CTD" id="36"/>
<dbReference type="InterPro" id="IPR006091">
    <property type="entry name" value="Acyl-CoA_Oxase/DH_mid-dom"/>
</dbReference>
<dbReference type="PANTHER" id="PTHR43884">
    <property type="entry name" value="ACYL-COA DEHYDROGENASE"/>
    <property type="match status" value="1"/>
</dbReference>
<evidence type="ECO:0000256" key="25">
    <source>
        <dbReference type="ARBA" id="ARBA00049552"/>
    </source>
</evidence>
<evidence type="ECO:0000256" key="9">
    <source>
        <dbReference type="ARBA" id="ARBA00022832"/>
    </source>
</evidence>
<evidence type="ECO:0000256" key="8">
    <source>
        <dbReference type="ARBA" id="ARBA00022827"/>
    </source>
</evidence>
<dbReference type="GO" id="GO:0050660">
    <property type="term" value="F:flavin adenine dinucleotide binding"/>
    <property type="evidence" value="ECO:0007669"/>
    <property type="project" value="InterPro"/>
</dbReference>
<evidence type="ECO:0000256" key="17">
    <source>
        <dbReference type="ARBA" id="ARBA00039850"/>
    </source>
</evidence>
<evidence type="ECO:0000313" key="33">
    <source>
        <dbReference type="RefSeq" id="XP_022107172.1"/>
    </source>
</evidence>
<comment type="catalytic activity">
    <reaction evidence="20">
        <text>2-methylbutanoyl-CoA + oxidized [electron-transfer flavoprotein] + H(+) = (2E)-2-methylbut-2-enoyl-CoA + reduced [electron-transfer flavoprotein]</text>
        <dbReference type="Rhea" id="RHEA:43780"/>
        <dbReference type="Rhea" id="RHEA-COMP:10685"/>
        <dbReference type="Rhea" id="RHEA-COMP:10686"/>
        <dbReference type="ChEBI" id="CHEBI:15378"/>
        <dbReference type="ChEBI" id="CHEBI:57336"/>
        <dbReference type="ChEBI" id="CHEBI:57337"/>
        <dbReference type="ChEBI" id="CHEBI:57692"/>
        <dbReference type="ChEBI" id="CHEBI:58307"/>
        <dbReference type="EC" id="1.3.8.5"/>
    </reaction>
    <physiologicalReaction direction="left-to-right" evidence="20">
        <dbReference type="Rhea" id="RHEA:43781"/>
    </physiologicalReaction>
</comment>
<evidence type="ECO:0000256" key="21">
    <source>
        <dbReference type="ARBA" id="ARBA00048307"/>
    </source>
</evidence>
<gene>
    <name evidence="33" type="primary">LOC110988182</name>
</gene>
<dbReference type="FunFam" id="1.20.140.10:FF:000002">
    <property type="entry name" value="Acyl-CoA dehydrogenase short/branched chain"/>
    <property type="match status" value="1"/>
</dbReference>
<dbReference type="GO" id="GO:0006631">
    <property type="term" value="P:fatty acid metabolic process"/>
    <property type="evidence" value="ECO:0007669"/>
    <property type="project" value="UniProtKB-KW"/>
</dbReference>
<comment type="cofactor">
    <cofactor evidence="1 27">
        <name>FAD</name>
        <dbReference type="ChEBI" id="CHEBI:57692"/>
    </cofactor>
</comment>
<evidence type="ECO:0000256" key="28">
    <source>
        <dbReference type="SAM" id="MobiDB-lite"/>
    </source>
</evidence>
<comment type="catalytic activity">
    <reaction evidence="25">
        <text>(2S)-2-methylbutanoyl-CoA + oxidized [electron-transfer flavoprotein] + H(+) = (2E)-2-methylbut-2-enoyl-CoA + reduced [electron-transfer flavoprotein]</text>
        <dbReference type="Rhea" id="RHEA:48256"/>
        <dbReference type="Rhea" id="RHEA-COMP:10685"/>
        <dbReference type="Rhea" id="RHEA-COMP:10686"/>
        <dbReference type="ChEBI" id="CHEBI:15378"/>
        <dbReference type="ChEBI" id="CHEBI:57337"/>
        <dbReference type="ChEBI" id="CHEBI:57692"/>
        <dbReference type="ChEBI" id="CHEBI:58307"/>
        <dbReference type="ChEBI" id="CHEBI:88166"/>
    </reaction>
    <physiologicalReaction direction="left-to-right" evidence="25">
        <dbReference type="Rhea" id="RHEA:48257"/>
    </physiologicalReaction>
</comment>
<evidence type="ECO:0000259" key="31">
    <source>
        <dbReference type="Pfam" id="PF02771"/>
    </source>
</evidence>
<evidence type="ECO:0000259" key="30">
    <source>
        <dbReference type="Pfam" id="PF02770"/>
    </source>
</evidence>
<comment type="catalytic activity">
    <reaction evidence="22">
        <text>(2R)-2-methylbutanoyl-CoA + oxidized [electron-transfer flavoprotein] + H(+) = ethylacryloyl-CoA + reduced [electron-transfer flavoprotein]</text>
        <dbReference type="Rhea" id="RHEA:65296"/>
        <dbReference type="Rhea" id="RHEA-COMP:10685"/>
        <dbReference type="Rhea" id="RHEA-COMP:10686"/>
        <dbReference type="ChEBI" id="CHEBI:15378"/>
        <dbReference type="ChEBI" id="CHEBI:57692"/>
        <dbReference type="ChEBI" id="CHEBI:58307"/>
        <dbReference type="ChEBI" id="CHEBI:156439"/>
        <dbReference type="ChEBI" id="CHEBI:156440"/>
    </reaction>
    <physiologicalReaction direction="left-to-right" evidence="22">
        <dbReference type="Rhea" id="RHEA:65297"/>
    </physiologicalReaction>
</comment>
<feature type="domain" description="Acyl-CoA oxidase/dehydrogenase middle" evidence="30">
    <location>
        <begin position="243"/>
        <end position="338"/>
    </location>
</feature>
<dbReference type="PROSITE" id="PS00072">
    <property type="entry name" value="ACYL_COA_DH_1"/>
    <property type="match status" value="1"/>
</dbReference>
<evidence type="ECO:0000256" key="7">
    <source>
        <dbReference type="ARBA" id="ARBA00022630"/>
    </source>
</evidence>
<evidence type="ECO:0000256" key="2">
    <source>
        <dbReference type="ARBA" id="ARBA00004305"/>
    </source>
</evidence>
<dbReference type="PANTHER" id="PTHR43884:SF1">
    <property type="entry name" value="SHORT_BRANCHED CHAIN SPECIFIC ACYL-COA DEHYDROGENASE, MITOCHONDRIAL"/>
    <property type="match status" value="1"/>
</dbReference>
<evidence type="ECO:0000256" key="20">
    <source>
        <dbReference type="ARBA" id="ARBA00048235"/>
    </source>
</evidence>
<evidence type="ECO:0000256" key="16">
    <source>
        <dbReference type="ARBA" id="ARBA00039036"/>
    </source>
</evidence>
<dbReference type="SUPFAM" id="SSF47203">
    <property type="entry name" value="Acyl-CoA dehydrogenase C-terminal domain-like"/>
    <property type="match status" value="1"/>
</dbReference>
<dbReference type="InterPro" id="IPR046373">
    <property type="entry name" value="Acyl-CoA_Oxase/DH_mid-dom_sf"/>
</dbReference>
<evidence type="ECO:0000313" key="32">
    <source>
        <dbReference type="Proteomes" id="UP000694845"/>
    </source>
</evidence>
<dbReference type="InterPro" id="IPR006089">
    <property type="entry name" value="Acyl-CoA_DH_CS"/>
</dbReference>
<evidence type="ECO:0000256" key="14">
    <source>
        <dbReference type="ARBA" id="ARBA00023128"/>
    </source>
</evidence>
<evidence type="ECO:0000256" key="1">
    <source>
        <dbReference type="ARBA" id="ARBA00001974"/>
    </source>
</evidence>
<evidence type="ECO:0000259" key="29">
    <source>
        <dbReference type="Pfam" id="PF00441"/>
    </source>
</evidence>
<evidence type="ECO:0000256" key="15">
    <source>
        <dbReference type="ARBA" id="ARBA00037895"/>
    </source>
</evidence>
<dbReference type="OrthoDB" id="10262177at2759"/>
<dbReference type="GO" id="GO:0003853">
    <property type="term" value="F:short-chain 2-methyl fatty acyl-CoA dehydrogenase activity"/>
    <property type="evidence" value="ECO:0007669"/>
    <property type="project" value="UniProtKB-EC"/>
</dbReference>
<dbReference type="Pfam" id="PF00441">
    <property type="entry name" value="Acyl-CoA_dh_1"/>
    <property type="match status" value="1"/>
</dbReference>
<keyword evidence="7 27" id="KW-0285">Flavoprotein</keyword>